<evidence type="ECO:0000256" key="9">
    <source>
        <dbReference type="ARBA" id="ARBA00023077"/>
    </source>
</evidence>
<keyword evidence="8" id="KW-0406">Ion transport</keyword>
<proteinExistence type="inferred from homology"/>
<keyword evidence="2 12" id="KW-0813">Transport</keyword>
<keyword evidence="9 13" id="KW-0798">TonB box</keyword>
<dbReference type="Gene3D" id="2.60.40.1120">
    <property type="entry name" value="Carboxypeptidase-like, regulatory domain"/>
    <property type="match status" value="1"/>
</dbReference>
<comment type="subcellular location">
    <subcellularLocation>
        <location evidence="1 12">Cell outer membrane</location>
        <topology evidence="1 12">Multi-pass membrane protein</topology>
    </subcellularLocation>
</comment>
<evidence type="ECO:0000256" key="2">
    <source>
        <dbReference type="ARBA" id="ARBA00022448"/>
    </source>
</evidence>
<dbReference type="NCBIfam" id="TIGR04057">
    <property type="entry name" value="SusC_RagA_signa"/>
    <property type="match status" value="1"/>
</dbReference>
<dbReference type="PANTHER" id="PTHR32552:SF89">
    <property type="entry name" value="CATECHOLATE SIDEROPHORE RECEPTOR FIU"/>
    <property type="match status" value="1"/>
</dbReference>
<dbReference type="InterPro" id="IPR008969">
    <property type="entry name" value="CarboxyPept-like_regulatory"/>
</dbReference>
<dbReference type="Pfam" id="PF07715">
    <property type="entry name" value="Plug"/>
    <property type="match status" value="1"/>
</dbReference>
<evidence type="ECO:0000256" key="6">
    <source>
        <dbReference type="ARBA" id="ARBA00022729"/>
    </source>
</evidence>
<evidence type="ECO:0000256" key="4">
    <source>
        <dbReference type="ARBA" id="ARBA00022496"/>
    </source>
</evidence>
<keyword evidence="7" id="KW-0408">Iron</keyword>
<dbReference type="Gene3D" id="2.170.130.10">
    <property type="entry name" value="TonB-dependent receptor, plug domain"/>
    <property type="match status" value="1"/>
</dbReference>
<dbReference type="NCBIfam" id="TIGR04056">
    <property type="entry name" value="OMP_RagA_SusC"/>
    <property type="match status" value="1"/>
</dbReference>
<evidence type="ECO:0000256" key="11">
    <source>
        <dbReference type="ARBA" id="ARBA00023237"/>
    </source>
</evidence>
<evidence type="ECO:0000256" key="13">
    <source>
        <dbReference type="RuleBase" id="RU003357"/>
    </source>
</evidence>
<evidence type="ECO:0000256" key="12">
    <source>
        <dbReference type="PROSITE-ProRule" id="PRU01360"/>
    </source>
</evidence>
<reference evidence="16 17" key="1">
    <citation type="submission" date="2019-04" db="EMBL/GenBank/DDBJ databases">
        <title>Sphingobacterium olei sp. nov., isolated from oil-contaminated soil.</title>
        <authorList>
            <person name="Liu B."/>
        </authorList>
    </citation>
    <scope>NUCLEOTIDE SEQUENCE [LARGE SCALE GENOMIC DNA]</scope>
    <source>
        <strain evidence="16 17">Y3L14</strain>
    </source>
</reference>
<comment type="caution">
    <text evidence="16">The sequence shown here is derived from an EMBL/GenBank/DDBJ whole genome shotgun (WGS) entry which is preliminary data.</text>
</comment>
<evidence type="ECO:0000256" key="7">
    <source>
        <dbReference type="ARBA" id="ARBA00023004"/>
    </source>
</evidence>
<protein>
    <submittedName>
        <fullName evidence="16">SusC/RagA family TonB-linked outer membrane protein</fullName>
    </submittedName>
</protein>
<evidence type="ECO:0000256" key="1">
    <source>
        <dbReference type="ARBA" id="ARBA00004571"/>
    </source>
</evidence>
<keyword evidence="10 12" id="KW-0472">Membrane</keyword>
<evidence type="ECO:0000313" key="16">
    <source>
        <dbReference type="EMBL" id="TJY61450.1"/>
    </source>
</evidence>
<dbReference type="InterPro" id="IPR036942">
    <property type="entry name" value="Beta-barrel_TonB_sf"/>
</dbReference>
<dbReference type="InterPro" id="IPR023997">
    <property type="entry name" value="TonB-dep_OMP_SusC/RagA_CS"/>
</dbReference>
<gene>
    <name evidence="16" type="ORF">FAZ19_21355</name>
</gene>
<name>A0A4U0GR65_9SPHI</name>
<feature type="domain" description="TonB-dependent receptor-like beta-barrel" evidence="14">
    <location>
        <begin position="487"/>
        <end position="931"/>
    </location>
</feature>
<comment type="similarity">
    <text evidence="12 13">Belongs to the TonB-dependent receptor family.</text>
</comment>
<dbReference type="RefSeq" id="WP_136822804.1">
    <property type="nucleotide sequence ID" value="NZ_BMJX01000009.1"/>
</dbReference>
<dbReference type="InterPro" id="IPR000531">
    <property type="entry name" value="Beta-barrel_TonB"/>
</dbReference>
<dbReference type="SUPFAM" id="SSF56935">
    <property type="entry name" value="Porins"/>
    <property type="match status" value="1"/>
</dbReference>
<dbReference type="InterPro" id="IPR023996">
    <property type="entry name" value="TonB-dep_OMP_SusC/RagA"/>
</dbReference>
<dbReference type="Proteomes" id="UP000309872">
    <property type="component" value="Unassembled WGS sequence"/>
</dbReference>
<dbReference type="Pfam" id="PF13715">
    <property type="entry name" value="CarbopepD_reg_2"/>
    <property type="match status" value="1"/>
</dbReference>
<evidence type="ECO:0000259" key="15">
    <source>
        <dbReference type="Pfam" id="PF07715"/>
    </source>
</evidence>
<keyword evidence="11 12" id="KW-0998">Cell outer membrane</keyword>
<dbReference type="PANTHER" id="PTHR32552">
    <property type="entry name" value="FERRICHROME IRON RECEPTOR-RELATED"/>
    <property type="match status" value="1"/>
</dbReference>
<evidence type="ECO:0000256" key="3">
    <source>
        <dbReference type="ARBA" id="ARBA00022452"/>
    </source>
</evidence>
<keyword evidence="6" id="KW-0732">Signal</keyword>
<keyword evidence="4" id="KW-0410">Iron transport</keyword>
<dbReference type="GO" id="GO:0009279">
    <property type="term" value="C:cell outer membrane"/>
    <property type="evidence" value="ECO:0007669"/>
    <property type="project" value="UniProtKB-SubCell"/>
</dbReference>
<keyword evidence="17" id="KW-1185">Reference proteome</keyword>
<feature type="domain" description="TonB-dependent receptor plug" evidence="15">
    <location>
        <begin position="218"/>
        <end position="326"/>
    </location>
</feature>
<keyword evidence="5 12" id="KW-0812">Transmembrane</keyword>
<dbReference type="InterPro" id="IPR037066">
    <property type="entry name" value="Plug_dom_sf"/>
</dbReference>
<dbReference type="InterPro" id="IPR012910">
    <property type="entry name" value="Plug_dom"/>
</dbReference>
<keyword evidence="3 12" id="KW-1134">Transmembrane beta strand</keyword>
<dbReference type="PROSITE" id="PS52016">
    <property type="entry name" value="TONB_DEPENDENT_REC_3"/>
    <property type="match status" value="1"/>
</dbReference>
<dbReference type="AlphaFoldDB" id="A0A4U0GR65"/>
<dbReference type="Pfam" id="PF00593">
    <property type="entry name" value="TonB_dep_Rec_b-barrel"/>
    <property type="match status" value="1"/>
</dbReference>
<sequence>MKLNIPLLQKIMRLTWITTIIIISATHFLTAENLKGQVLEQRIDLSYRSANAKTILKDLRERVGINFAYTNHLDLEKITFTDVYFKDQSLEYVLKTLFRGRQIAFSEQSGTISLYAIQRPGRIIGTITDEKGEILAGASLKIVELDRHFGTDNEGAFSVNVQPGRYTVEVNYISYRTARKTVSVTADGLVDASFVLRSEEGALGEVVVTALGIGRAKKQLGYAVGEVPGETINMVPQENVLGGLSGKISGVDIRRSGNDLNAETYVYVRGRTSLAGNDEPLVVVDGVPVGGTAVMADISAMNIEKVSVLKGASAAALYGSRAGNGVILITTKSGRTAKGLGISVNTNVTPSIPYRYIELQNKFTNGRRGVFNEADGGRWFGPEEGTPAIHFGSDGEEKPMQFYDNALRDYFQTGVTTINDIGVTGGYDKGSFQLSLSQMDGKGIFPGMELKRLGLGLTAVYKVTNKVSLTTNVNVSNPKSDNYTEINDGGDDLYYDVYNTPPHVDINDLKDDYWATKNVQQRKVTDGYSNPWFSAYERKRKFDNVRGFGNLRLDWEIAPSWKTMLRAAYSSTDNKEEILKPWSFDGFSGASRPKGSYHISNKQERESNVDFLTSYDKKVGDFTFAPAIGANIMYQDRSALAAGGNDLALPGLYTLANVMRGGLEYESGRYEKRVYSVYGMASLGYKNSVFVDLTARNDWSSTLPKENRSYFYPSISTSVLLSEMVDVPEWVSMLKLRGGWAKVGKDTDPYLIQPTLTQGYWGDAYSYSLPSSMPNSSLKPEIATSYELGTDLSFFKGRVGLDATYYKAQNKNQILNVGISPMTGYTSTTINAGNVENSGIELGLLLVPVKKKELEWNMRMNFTKERSRLVELVDGIDRVSFGGGSGQYAFTDVGGVIGDLYSFDVMKVEEGEYKGWNLLDANGRWKIQEDLSKLPKVGRFTNDFAIGLTTMFTYKKLSLSASFDWRQGGQFFSESMKRLARDGKVEDWKNGYSSSTFAGVLGANSFNGDRDQLANEIKNNADYRDHNVWIGGRNGELGGFPFNGGENGAFFPGVIDNGNGTYTENFGAEGTKMFDAYRFIESSGSFWRTGYAFMYDASFVKMRDITLTYQLPDRLAHSMASQKISLSLYAKNVILWTKAGINIDPESAYNEGQQGFEKWNTAPWTIPVGFNLNITF</sequence>
<evidence type="ECO:0000256" key="8">
    <source>
        <dbReference type="ARBA" id="ARBA00023065"/>
    </source>
</evidence>
<dbReference type="InterPro" id="IPR039426">
    <property type="entry name" value="TonB-dep_rcpt-like"/>
</dbReference>
<dbReference type="GO" id="GO:0015344">
    <property type="term" value="F:siderophore uptake transmembrane transporter activity"/>
    <property type="evidence" value="ECO:0007669"/>
    <property type="project" value="TreeGrafter"/>
</dbReference>
<dbReference type="SUPFAM" id="SSF49464">
    <property type="entry name" value="Carboxypeptidase regulatory domain-like"/>
    <property type="match status" value="1"/>
</dbReference>
<dbReference type="OrthoDB" id="9768177at2"/>
<organism evidence="16 17">
    <name type="scientific">Sphingobacterium alkalisoli</name>
    <dbReference type="NCBI Taxonomy" id="1874115"/>
    <lineage>
        <taxon>Bacteria</taxon>
        <taxon>Pseudomonadati</taxon>
        <taxon>Bacteroidota</taxon>
        <taxon>Sphingobacteriia</taxon>
        <taxon>Sphingobacteriales</taxon>
        <taxon>Sphingobacteriaceae</taxon>
        <taxon>Sphingobacterium</taxon>
    </lineage>
</organism>
<evidence type="ECO:0000256" key="10">
    <source>
        <dbReference type="ARBA" id="ARBA00023136"/>
    </source>
</evidence>
<evidence type="ECO:0000313" key="17">
    <source>
        <dbReference type="Proteomes" id="UP000309872"/>
    </source>
</evidence>
<evidence type="ECO:0000259" key="14">
    <source>
        <dbReference type="Pfam" id="PF00593"/>
    </source>
</evidence>
<evidence type="ECO:0000256" key="5">
    <source>
        <dbReference type="ARBA" id="ARBA00022692"/>
    </source>
</evidence>
<dbReference type="EMBL" id="SUKA01000009">
    <property type="protein sequence ID" value="TJY61450.1"/>
    <property type="molecule type" value="Genomic_DNA"/>
</dbReference>
<accession>A0A4U0GR65</accession>
<dbReference type="Gene3D" id="2.40.170.20">
    <property type="entry name" value="TonB-dependent receptor, beta-barrel domain"/>
    <property type="match status" value="1"/>
</dbReference>